<keyword evidence="3" id="KW-1185">Reference proteome</keyword>
<reference evidence="2" key="1">
    <citation type="submission" date="2020-06" db="EMBL/GenBank/DDBJ databases">
        <title>WGS assembly of Ceratodon purpureus strain R40.</title>
        <authorList>
            <person name="Carey S.B."/>
            <person name="Jenkins J."/>
            <person name="Shu S."/>
            <person name="Lovell J.T."/>
            <person name="Sreedasyam A."/>
            <person name="Maumus F."/>
            <person name="Tiley G.P."/>
            <person name="Fernandez-Pozo N."/>
            <person name="Barry K."/>
            <person name="Chen C."/>
            <person name="Wang M."/>
            <person name="Lipzen A."/>
            <person name="Daum C."/>
            <person name="Saski C.A."/>
            <person name="Payton A.C."/>
            <person name="Mcbreen J.C."/>
            <person name="Conrad R.E."/>
            <person name="Kollar L.M."/>
            <person name="Olsson S."/>
            <person name="Huttunen S."/>
            <person name="Landis J.B."/>
            <person name="Wickett N.J."/>
            <person name="Johnson M.G."/>
            <person name="Rensing S.A."/>
            <person name="Grimwood J."/>
            <person name="Schmutz J."/>
            <person name="Mcdaniel S.F."/>
        </authorList>
    </citation>
    <scope>NUCLEOTIDE SEQUENCE</scope>
    <source>
        <strain evidence="2">R40</strain>
    </source>
</reference>
<dbReference type="PANTHER" id="PTHR36439:SF1">
    <property type="entry name" value="DUF1697 DOMAIN-CONTAINING PROTEIN"/>
    <property type="match status" value="1"/>
</dbReference>
<evidence type="ECO:0000256" key="1">
    <source>
        <dbReference type="SAM" id="MobiDB-lite"/>
    </source>
</evidence>
<sequence length="215" mass="23274">MPPRRKRGRETEADAAKLVKRKRDPDSDVLDSPSRSPSSQVKHVALLRGINVGTAKQVPMAKLTLCFEQLGYHNVKTVLRSGNVVFEGNATLAPDAAACVEAAVKEATGVQSNVLLINGARFTAIADANPLLDVATDGSKSFVSFVDGDIPRDLEVPDPSDLAPEVLHVGEDAIYQWMPAGFLKTAVPKSFWKQFDSPVTARNWNTVNKILALLQ</sequence>
<dbReference type="Pfam" id="PF08002">
    <property type="entry name" value="DUF1697"/>
    <property type="match status" value="1"/>
</dbReference>
<name>A0A8T0GXB1_CERPU</name>
<organism evidence="2 3">
    <name type="scientific">Ceratodon purpureus</name>
    <name type="common">Fire moss</name>
    <name type="synonym">Dicranum purpureum</name>
    <dbReference type="NCBI Taxonomy" id="3225"/>
    <lineage>
        <taxon>Eukaryota</taxon>
        <taxon>Viridiplantae</taxon>
        <taxon>Streptophyta</taxon>
        <taxon>Embryophyta</taxon>
        <taxon>Bryophyta</taxon>
        <taxon>Bryophytina</taxon>
        <taxon>Bryopsida</taxon>
        <taxon>Dicranidae</taxon>
        <taxon>Pseudoditrichales</taxon>
        <taxon>Ditrichaceae</taxon>
        <taxon>Ceratodon</taxon>
    </lineage>
</organism>
<gene>
    <name evidence="2" type="ORF">KC19_9G182000</name>
</gene>
<dbReference type="Gene3D" id="3.30.70.1280">
    <property type="entry name" value="SP0830-like domains"/>
    <property type="match status" value="1"/>
</dbReference>
<dbReference type="Proteomes" id="UP000822688">
    <property type="component" value="Chromosome 9"/>
</dbReference>
<proteinExistence type="predicted"/>
<evidence type="ECO:0000313" key="3">
    <source>
        <dbReference type="Proteomes" id="UP000822688"/>
    </source>
</evidence>
<dbReference type="PANTHER" id="PTHR36439">
    <property type="entry name" value="BLL4334 PROTEIN"/>
    <property type="match status" value="1"/>
</dbReference>
<dbReference type="Gene3D" id="3.30.70.1260">
    <property type="entry name" value="bacterial protein sp0830 like"/>
    <property type="match status" value="1"/>
</dbReference>
<dbReference type="EMBL" id="CM026430">
    <property type="protein sequence ID" value="KAG0562909.1"/>
    <property type="molecule type" value="Genomic_DNA"/>
</dbReference>
<dbReference type="SUPFAM" id="SSF160379">
    <property type="entry name" value="SP0830-like"/>
    <property type="match status" value="1"/>
</dbReference>
<dbReference type="InterPro" id="IPR012545">
    <property type="entry name" value="DUF1697"/>
</dbReference>
<feature type="region of interest" description="Disordered" evidence="1">
    <location>
        <begin position="1"/>
        <end position="38"/>
    </location>
</feature>
<evidence type="ECO:0000313" key="2">
    <source>
        <dbReference type="EMBL" id="KAG0562909.1"/>
    </source>
</evidence>
<comment type="caution">
    <text evidence="2">The sequence shown here is derived from an EMBL/GenBank/DDBJ whole genome shotgun (WGS) entry which is preliminary data.</text>
</comment>
<accession>A0A8T0GXB1</accession>
<dbReference type="AlphaFoldDB" id="A0A8T0GXB1"/>
<dbReference type="PIRSF" id="PIRSF008502">
    <property type="entry name" value="UCP008502"/>
    <property type="match status" value="1"/>
</dbReference>
<protein>
    <recommendedName>
        <fullName evidence="4">DUF1697 domain-containing protein</fullName>
    </recommendedName>
</protein>
<evidence type="ECO:0008006" key="4">
    <source>
        <dbReference type="Google" id="ProtNLM"/>
    </source>
</evidence>